<sequence>MNPEPAGAAAAPALAALHRLAFPPEEAWGADALRLMLEMPGAFALHLPGRGFILARAAAGEAEILTLAVVPAARRRGCGAALLGAALGLAAGLGAEAMFLEVAASNEAAQALYAGAGFLPVGRRRRYYADGGDALVLRRALPPSADNALRDKAL</sequence>
<evidence type="ECO:0000256" key="2">
    <source>
        <dbReference type="ARBA" id="ARBA00023315"/>
    </source>
</evidence>
<dbReference type="EMBL" id="JAFIRR010000155">
    <property type="protein sequence ID" value="MCO6418874.1"/>
    <property type="molecule type" value="Genomic_DNA"/>
</dbReference>
<dbReference type="PANTHER" id="PTHR43420">
    <property type="entry name" value="ACETYLTRANSFERASE"/>
    <property type="match status" value="1"/>
</dbReference>
<accession>A0ABT1DCG2</accession>
<keyword evidence="5" id="KW-1185">Reference proteome</keyword>
<dbReference type="PANTHER" id="PTHR43420:SF44">
    <property type="entry name" value="ACETYLTRANSFERASE YPEA"/>
    <property type="match status" value="1"/>
</dbReference>
<evidence type="ECO:0000313" key="4">
    <source>
        <dbReference type="EMBL" id="MCO6418874.1"/>
    </source>
</evidence>
<evidence type="ECO:0000259" key="3">
    <source>
        <dbReference type="PROSITE" id="PS51186"/>
    </source>
</evidence>
<gene>
    <name evidence="4" type="ORF">JYK14_22315</name>
</gene>
<protein>
    <submittedName>
        <fullName evidence="4">GNAT family N-acetyltransferase</fullName>
        <ecNumber evidence="4">2.3.1.-</ecNumber>
    </submittedName>
</protein>
<dbReference type="InterPro" id="IPR050680">
    <property type="entry name" value="YpeA/RimI_acetyltransf"/>
</dbReference>
<reference evidence="4 5" key="1">
    <citation type="submission" date="2021-12" db="EMBL/GenBank/DDBJ databases">
        <title>Siccirubricoccus leaddurans sp. nov., a high concentration Zn2+ tolerance bacterium.</title>
        <authorList>
            <person name="Cao Y."/>
        </authorList>
    </citation>
    <scope>NUCLEOTIDE SEQUENCE [LARGE SCALE GENOMIC DNA]</scope>
    <source>
        <strain evidence="4 5">KC 17139</strain>
    </source>
</reference>
<organism evidence="4 5">
    <name type="scientific">Siccirubricoccus soli</name>
    <dbReference type="NCBI Taxonomy" id="2899147"/>
    <lineage>
        <taxon>Bacteria</taxon>
        <taxon>Pseudomonadati</taxon>
        <taxon>Pseudomonadota</taxon>
        <taxon>Alphaproteobacteria</taxon>
        <taxon>Acetobacterales</taxon>
        <taxon>Roseomonadaceae</taxon>
        <taxon>Siccirubricoccus</taxon>
    </lineage>
</organism>
<proteinExistence type="predicted"/>
<dbReference type="RefSeq" id="WP_252955502.1">
    <property type="nucleotide sequence ID" value="NZ_JAFIRR010000155.1"/>
</dbReference>
<dbReference type="PROSITE" id="PS51186">
    <property type="entry name" value="GNAT"/>
    <property type="match status" value="1"/>
</dbReference>
<dbReference type="EC" id="2.3.1.-" evidence="4"/>
<keyword evidence="2 4" id="KW-0012">Acyltransferase</keyword>
<evidence type="ECO:0000256" key="1">
    <source>
        <dbReference type="ARBA" id="ARBA00022679"/>
    </source>
</evidence>
<dbReference type="Gene3D" id="3.40.630.30">
    <property type="match status" value="1"/>
</dbReference>
<dbReference type="Proteomes" id="UP001523392">
    <property type="component" value="Unassembled WGS sequence"/>
</dbReference>
<dbReference type="GO" id="GO:0016746">
    <property type="term" value="F:acyltransferase activity"/>
    <property type="evidence" value="ECO:0007669"/>
    <property type="project" value="UniProtKB-KW"/>
</dbReference>
<dbReference type="Pfam" id="PF00583">
    <property type="entry name" value="Acetyltransf_1"/>
    <property type="match status" value="1"/>
</dbReference>
<name>A0ABT1DCG2_9PROT</name>
<evidence type="ECO:0000313" key="5">
    <source>
        <dbReference type="Proteomes" id="UP001523392"/>
    </source>
</evidence>
<dbReference type="SUPFAM" id="SSF55729">
    <property type="entry name" value="Acyl-CoA N-acyltransferases (Nat)"/>
    <property type="match status" value="1"/>
</dbReference>
<feature type="domain" description="N-acetyltransferase" evidence="3">
    <location>
        <begin position="1"/>
        <end position="142"/>
    </location>
</feature>
<dbReference type="InterPro" id="IPR000182">
    <property type="entry name" value="GNAT_dom"/>
</dbReference>
<comment type="caution">
    <text evidence="4">The sequence shown here is derived from an EMBL/GenBank/DDBJ whole genome shotgun (WGS) entry which is preliminary data.</text>
</comment>
<keyword evidence="1 4" id="KW-0808">Transferase</keyword>
<dbReference type="InterPro" id="IPR016181">
    <property type="entry name" value="Acyl_CoA_acyltransferase"/>
</dbReference>